<evidence type="ECO:0000256" key="8">
    <source>
        <dbReference type="ARBA" id="ARBA00050239"/>
    </source>
</evidence>
<evidence type="ECO:0000256" key="10">
    <source>
        <dbReference type="ARBA" id="ARBA00075877"/>
    </source>
</evidence>
<dbReference type="GO" id="GO:0005737">
    <property type="term" value="C:cytoplasm"/>
    <property type="evidence" value="ECO:0007669"/>
    <property type="project" value="UniProtKB-SubCell"/>
</dbReference>
<evidence type="ECO:0000256" key="1">
    <source>
        <dbReference type="ARBA" id="ARBA00004496"/>
    </source>
</evidence>
<dbReference type="PATRIC" id="fig|1702214.3.peg.902"/>
<proteinExistence type="inferred from homology"/>
<sequence>MDTRLLLISNSTNAGEEYLAYPMGEIGKFLRGVKAVRFIPYAAVTFSYDEYEAKVQRRFDGLGIRVESLHRFTDPKGAVQSAEALVVGGGNTWCLLRKMQEFGLLPVVRARVAAGMPYVGWSAGSNVACPTIKTTNDMPIVEPSGFEAFGLVPFQINPHYLDANPAGHAGETREDRIREFMVENPSVWVVGLREGTMLRKEGSDLQLIGGRAARIFRQGEPPREVNPGDDLKFLF</sequence>
<protein>
    <recommendedName>
        <fullName evidence="9">dipeptidase E</fullName>
        <ecNumber evidence="9">3.4.13.21</ecNumber>
    </recommendedName>
    <alternativeName>
        <fullName evidence="10">Asp-specific dipeptidase</fullName>
    </alternativeName>
</protein>
<keyword evidence="7" id="KW-0224">Dipeptidase</keyword>
<gene>
    <name evidence="11" type="ORF">AL399_07050</name>
</gene>
<comment type="catalytic activity">
    <reaction evidence="8">
        <text>Dipeptidase E catalyzes the hydrolysis of dipeptides Asp-|-Xaa. It does not act on peptides with N-terminal Glu, Asn or Gln, nor does it cleave isoaspartyl peptides.</text>
        <dbReference type="EC" id="3.4.13.21"/>
    </reaction>
</comment>
<dbReference type="GO" id="GO:0006508">
    <property type="term" value="P:proteolysis"/>
    <property type="evidence" value="ECO:0007669"/>
    <property type="project" value="UniProtKB-KW"/>
</dbReference>
<dbReference type="InterPro" id="IPR029062">
    <property type="entry name" value="Class_I_gatase-like"/>
</dbReference>
<comment type="caution">
    <text evidence="11">The sequence shown here is derived from an EMBL/GenBank/DDBJ whole genome shotgun (WGS) entry which is preliminary data.</text>
</comment>
<dbReference type="Proteomes" id="UP000054172">
    <property type="component" value="Unassembled WGS sequence"/>
</dbReference>
<organism evidence="11 12">
    <name type="scientific">Candidatus [Bacteroides] periocalifornicus</name>
    <dbReference type="NCBI Taxonomy" id="1702214"/>
    <lineage>
        <taxon>Bacteria</taxon>
        <taxon>Pseudomonadati</taxon>
        <taxon>Bacteroidota</taxon>
    </lineage>
</organism>
<dbReference type="STRING" id="1702214.AL399_07050"/>
<dbReference type="InterPro" id="IPR005320">
    <property type="entry name" value="Peptidase_S51"/>
</dbReference>
<dbReference type="SUPFAM" id="SSF52317">
    <property type="entry name" value="Class I glutamine amidotransferase-like"/>
    <property type="match status" value="1"/>
</dbReference>
<evidence type="ECO:0000256" key="9">
    <source>
        <dbReference type="ARBA" id="ARBA00066675"/>
    </source>
</evidence>
<evidence type="ECO:0000256" key="4">
    <source>
        <dbReference type="ARBA" id="ARBA00022670"/>
    </source>
</evidence>
<dbReference type="PANTHER" id="PTHR20842:SF0">
    <property type="entry name" value="ALPHA-ASPARTYL DIPEPTIDASE"/>
    <property type="match status" value="1"/>
</dbReference>
<dbReference type="CDD" id="cd03146">
    <property type="entry name" value="GAT1_Peptidase_E"/>
    <property type="match status" value="1"/>
</dbReference>
<dbReference type="GO" id="GO:0016805">
    <property type="term" value="F:dipeptidase activity"/>
    <property type="evidence" value="ECO:0007669"/>
    <property type="project" value="UniProtKB-KW"/>
</dbReference>
<name>A0A0Q4B7D8_9BACT</name>
<dbReference type="EMBL" id="LIIK01000035">
    <property type="protein sequence ID" value="KQM08503.1"/>
    <property type="molecule type" value="Genomic_DNA"/>
</dbReference>
<dbReference type="Pfam" id="PF03575">
    <property type="entry name" value="Peptidase_S51"/>
    <property type="match status" value="1"/>
</dbReference>
<evidence type="ECO:0000313" key="12">
    <source>
        <dbReference type="Proteomes" id="UP000054172"/>
    </source>
</evidence>
<accession>A0A0Q4B7D8</accession>
<evidence type="ECO:0000256" key="7">
    <source>
        <dbReference type="ARBA" id="ARBA00022997"/>
    </source>
</evidence>
<dbReference type="AlphaFoldDB" id="A0A0Q4B7D8"/>
<evidence type="ECO:0000256" key="5">
    <source>
        <dbReference type="ARBA" id="ARBA00022801"/>
    </source>
</evidence>
<comment type="similarity">
    <text evidence="2">Belongs to the peptidase S51 family.</text>
</comment>
<keyword evidence="3" id="KW-0963">Cytoplasm</keyword>
<dbReference type="NCBIfam" id="NF003642">
    <property type="entry name" value="PRK05282.1"/>
    <property type="match status" value="1"/>
</dbReference>
<dbReference type="EC" id="3.4.13.21" evidence="9"/>
<keyword evidence="4" id="KW-0645">Protease</keyword>
<comment type="subcellular location">
    <subcellularLocation>
        <location evidence="1">Cytoplasm</location>
    </subcellularLocation>
</comment>
<dbReference type="GO" id="GO:0008236">
    <property type="term" value="F:serine-type peptidase activity"/>
    <property type="evidence" value="ECO:0007669"/>
    <property type="project" value="UniProtKB-KW"/>
</dbReference>
<reference evidence="11" key="1">
    <citation type="submission" date="2015-08" db="EMBL/GenBank/DDBJ databases">
        <title>Candidatus Bacteriodes Periocalifornicus.</title>
        <authorList>
            <person name="McLean J.S."/>
            <person name="Kelley S."/>
        </authorList>
    </citation>
    <scope>NUCLEOTIDE SEQUENCE [LARGE SCALE GENOMIC DNA]</scope>
    <source>
        <strain evidence="11">12B</strain>
    </source>
</reference>
<keyword evidence="6" id="KW-0720">Serine protease</keyword>
<keyword evidence="12" id="KW-1185">Reference proteome</keyword>
<dbReference type="PANTHER" id="PTHR20842">
    <property type="entry name" value="PROTEASE S51 ALPHA-ASPARTYL DIPEPTIDASE"/>
    <property type="match status" value="1"/>
</dbReference>
<evidence type="ECO:0000313" key="11">
    <source>
        <dbReference type="EMBL" id="KQM08503.1"/>
    </source>
</evidence>
<evidence type="ECO:0000256" key="6">
    <source>
        <dbReference type="ARBA" id="ARBA00022825"/>
    </source>
</evidence>
<evidence type="ECO:0000256" key="2">
    <source>
        <dbReference type="ARBA" id="ARBA00006534"/>
    </source>
</evidence>
<dbReference type="Gene3D" id="3.40.50.880">
    <property type="match status" value="1"/>
</dbReference>
<evidence type="ECO:0000256" key="3">
    <source>
        <dbReference type="ARBA" id="ARBA00022490"/>
    </source>
</evidence>
<dbReference type="FunFam" id="3.40.50.880:FF:000007">
    <property type="entry name" value="Peptidase E"/>
    <property type="match status" value="1"/>
</dbReference>
<keyword evidence="5" id="KW-0378">Hydrolase</keyword>